<dbReference type="PROSITE" id="PS50835">
    <property type="entry name" value="IG_LIKE"/>
    <property type="match status" value="1"/>
</dbReference>
<feature type="compositionally biased region" description="Polar residues" evidence="4">
    <location>
        <begin position="266"/>
        <end position="277"/>
    </location>
</feature>
<dbReference type="InterPro" id="IPR050831">
    <property type="entry name" value="CEA_cell_adhesion"/>
</dbReference>
<feature type="transmembrane region" description="Helical" evidence="5">
    <location>
        <begin position="215"/>
        <end position="241"/>
    </location>
</feature>
<organism evidence="8 9">
    <name type="scientific">Anabarilius grahami</name>
    <name type="common">Kanglang fish</name>
    <name type="synonym">Barilius grahami</name>
    <dbReference type="NCBI Taxonomy" id="495550"/>
    <lineage>
        <taxon>Eukaryota</taxon>
        <taxon>Metazoa</taxon>
        <taxon>Chordata</taxon>
        <taxon>Craniata</taxon>
        <taxon>Vertebrata</taxon>
        <taxon>Euteleostomi</taxon>
        <taxon>Actinopterygii</taxon>
        <taxon>Neopterygii</taxon>
        <taxon>Teleostei</taxon>
        <taxon>Ostariophysi</taxon>
        <taxon>Cypriniformes</taxon>
        <taxon>Xenocyprididae</taxon>
        <taxon>Xenocypridinae</taxon>
        <taxon>Xenocypridinae incertae sedis</taxon>
        <taxon>Anabarilius</taxon>
    </lineage>
</organism>
<dbReference type="InterPro" id="IPR013783">
    <property type="entry name" value="Ig-like_fold"/>
</dbReference>
<dbReference type="EMBL" id="RJVU01070129">
    <property type="protein sequence ID" value="ROI62456.1"/>
    <property type="molecule type" value="Genomic_DNA"/>
</dbReference>
<feature type="chain" id="PRO_5018309418" evidence="6">
    <location>
        <begin position="23"/>
        <end position="350"/>
    </location>
</feature>
<reference evidence="8 9" key="1">
    <citation type="submission" date="2018-10" db="EMBL/GenBank/DDBJ databases">
        <title>Genome assembly for a Yunnan-Guizhou Plateau 3E fish, Anabarilius grahami (Regan), and its evolutionary and genetic applications.</title>
        <authorList>
            <person name="Jiang W."/>
        </authorList>
    </citation>
    <scope>NUCLEOTIDE SEQUENCE [LARGE SCALE GENOMIC DNA]</scope>
    <source>
        <strain evidence="8">AG-KIZ</strain>
        <tissue evidence="8">Muscle</tissue>
    </source>
</reference>
<evidence type="ECO:0000256" key="6">
    <source>
        <dbReference type="SAM" id="SignalP"/>
    </source>
</evidence>
<gene>
    <name evidence="8" type="ORF">DPX16_5129</name>
</gene>
<comment type="caution">
    <text evidence="8">The sequence shown here is derived from an EMBL/GenBank/DDBJ whole genome shotgun (WGS) entry which is preliminary data.</text>
</comment>
<evidence type="ECO:0000313" key="9">
    <source>
        <dbReference type="Proteomes" id="UP000281406"/>
    </source>
</evidence>
<dbReference type="OrthoDB" id="8963224at2759"/>
<keyword evidence="1 6" id="KW-0732">Signal</keyword>
<protein>
    <submittedName>
        <fullName evidence="8">T-cell surface antigen CD2</fullName>
    </submittedName>
</protein>
<evidence type="ECO:0000256" key="5">
    <source>
        <dbReference type="SAM" id="Phobius"/>
    </source>
</evidence>
<feature type="domain" description="Ig-like" evidence="7">
    <location>
        <begin position="124"/>
        <end position="201"/>
    </location>
</feature>
<dbReference type="SUPFAM" id="SSF48726">
    <property type="entry name" value="Immunoglobulin"/>
    <property type="match status" value="1"/>
</dbReference>
<proteinExistence type="predicted"/>
<accession>A0A3N0XMR5</accession>
<evidence type="ECO:0000256" key="2">
    <source>
        <dbReference type="ARBA" id="ARBA00023180"/>
    </source>
</evidence>
<dbReference type="Gene3D" id="3.90.930.1">
    <property type="match status" value="1"/>
</dbReference>
<keyword evidence="9" id="KW-1185">Reference proteome</keyword>
<keyword evidence="3" id="KW-0393">Immunoglobulin domain</keyword>
<evidence type="ECO:0000256" key="1">
    <source>
        <dbReference type="ARBA" id="ARBA00022729"/>
    </source>
</evidence>
<dbReference type="Pfam" id="PF13895">
    <property type="entry name" value="Ig_2"/>
    <property type="match status" value="1"/>
</dbReference>
<dbReference type="InterPro" id="IPR036179">
    <property type="entry name" value="Ig-like_dom_sf"/>
</dbReference>
<evidence type="ECO:0000256" key="3">
    <source>
        <dbReference type="ARBA" id="ARBA00023319"/>
    </source>
</evidence>
<keyword evidence="5" id="KW-0472">Membrane</keyword>
<feature type="signal peptide" evidence="6">
    <location>
        <begin position="1"/>
        <end position="22"/>
    </location>
</feature>
<dbReference type="Gene3D" id="2.60.40.10">
    <property type="entry name" value="Immunoglobulins"/>
    <property type="match status" value="1"/>
</dbReference>
<feature type="region of interest" description="Disordered" evidence="4">
    <location>
        <begin position="257"/>
        <end position="350"/>
    </location>
</feature>
<sequence>MSCQHNLLFLLLCGFAALSVSTEKCQKDLREGTPCIIKLPEKYNDKSNDIKWTHVSSDAVIERKNKKTKSNTPGLTLEEDGSLRFQSVSLKDMGKYIYTVSSSDGTEIGKDGEEIKVYANAPKPVVKISCTTAGNATLTCDMRNSKDSSLTVSWYKEGKSIQNIKKSQMFLSSVQVLENKPYSCEARNPVSANKSESITVSCDGPGLTKLFGFDFWLMVGILAGGAALLLLVICVLVICACRSCHQRTKRLQDEEEFRLADLTPGPTGTNRSKQTARGQPAPPIPQEDTMPCNPSPETPPRTQNQPKAQIRARPPPPPQDDDEEDPPPLPRPRNKQHRTKRNQEPYRPME</sequence>
<keyword evidence="5" id="KW-0812">Transmembrane</keyword>
<keyword evidence="2" id="KW-0325">Glycoprotein</keyword>
<dbReference type="Proteomes" id="UP000281406">
    <property type="component" value="Unassembled WGS sequence"/>
</dbReference>
<dbReference type="PANTHER" id="PTHR44427:SF1">
    <property type="entry name" value="CARCINOEMBRYONIC ANTIGEN-RELATED CELL ADHESION MOLECULE 1"/>
    <property type="match status" value="1"/>
</dbReference>
<evidence type="ECO:0000313" key="8">
    <source>
        <dbReference type="EMBL" id="ROI62456.1"/>
    </source>
</evidence>
<dbReference type="InterPro" id="IPR007110">
    <property type="entry name" value="Ig-like_dom"/>
</dbReference>
<name>A0A3N0XMR5_ANAGA</name>
<evidence type="ECO:0000259" key="7">
    <source>
        <dbReference type="PROSITE" id="PS50835"/>
    </source>
</evidence>
<keyword evidence="5" id="KW-1133">Transmembrane helix</keyword>
<dbReference type="PANTHER" id="PTHR44427">
    <property type="entry name" value="CARCINOEMBRYONIC ANTIGEN-RELATED CELL ADHESION MOLECULE 19"/>
    <property type="match status" value="1"/>
</dbReference>
<feature type="compositionally biased region" description="Basic and acidic residues" evidence="4">
    <location>
        <begin position="341"/>
        <end position="350"/>
    </location>
</feature>
<dbReference type="AlphaFoldDB" id="A0A3N0XMR5"/>
<evidence type="ECO:0000256" key="4">
    <source>
        <dbReference type="SAM" id="MobiDB-lite"/>
    </source>
</evidence>